<evidence type="ECO:0000256" key="1">
    <source>
        <dbReference type="SAM" id="Phobius"/>
    </source>
</evidence>
<dbReference type="EMBL" id="JBHOMY010000079">
    <property type="protein sequence ID" value="MFC1458859.1"/>
    <property type="molecule type" value="Genomic_DNA"/>
</dbReference>
<comment type="caution">
    <text evidence="2">The sequence shown here is derived from an EMBL/GenBank/DDBJ whole genome shotgun (WGS) entry which is preliminary data.</text>
</comment>
<proteinExistence type="predicted"/>
<keyword evidence="1" id="KW-1133">Transmembrane helix</keyword>
<dbReference type="RefSeq" id="WP_377030689.1">
    <property type="nucleotide sequence ID" value="NZ_JBHOMY010000079.1"/>
</dbReference>
<organism evidence="2 3">
    <name type="scientific">Microvirga arabica</name>
    <dbReference type="NCBI Taxonomy" id="1128671"/>
    <lineage>
        <taxon>Bacteria</taxon>
        <taxon>Pseudomonadati</taxon>
        <taxon>Pseudomonadota</taxon>
        <taxon>Alphaproteobacteria</taxon>
        <taxon>Hyphomicrobiales</taxon>
        <taxon>Methylobacteriaceae</taxon>
        <taxon>Microvirga</taxon>
    </lineage>
</organism>
<reference evidence="2 3" key="1">
    <citation type="submission" date="2024-09" db="EMBL/GenBank/DDBJ databases">
        <title>Nodulacao em especies de Leguminosae Basais da Amazonia e Caracterizacao dos Rizobios e Bacterias Associadas aos Nodulos.</title>
        <authorList>
            <person name="Jambeiro I.C.A."/>
            <person name="Lopes I.S."/>
            <person name="Aguiar E.R.G.R."/>
            <person name="Santos A.F.J."/>
            <person name="Dos Santos J.M.F."/>
            <person name="Gross E."/>
        </authorList>
    </citation>
    <scope>NUCLEOTIDE SEQUENCE [LARGE SCALE GENOMIC DNA]</scope>
    <source>
        <strain evidence="2 3">BRUESC1165</strain>
    </source>
</reference>
<feature type="transmembrane region" description="Helical" evidence="1">
    <location>
        <begin position="6"/>
        <end position="26"/>
    </location>
</feature>
<keyword evidence="1" id="KW-0472">Membrane</keyword>
<evidence type="ECO:0000313" key="3">
    <source>
        <dbReference type="Proteomes" id="UP001593940"/>
    </source>
</evidence>
<feature type="transmembrane region" description="Helical" evidence="1">
    <location>
        <begin position="139"/>
        <end position="162"/>
    </location>
</feature>
<name>A0ABV6YC52_9HYPH</name>
<sequence>MHTLSAIIAGTPLWVWGVLGLIVYLGMTALHPGRRSPVGLSLVPGIFLAVSLGTLLSSTRLADLLPFWLAGCILGLGIGAAWAMVLRIGVDRTQGLIHIPGTAFWLVTGLILFGIRYAIEVSMALNGDMAQKLFWFALPYAVMGLGTGMSAGWWASLIIRYLRSAEAGKMSRQTPSP</sequence>
<gene>
    <name evidence="2" type="ORF">ACETIH_19595</name>
</gene>
<keyword evidence="1" id="KW-0812">Transmembrane</keyword>
<evidence type="ECO:0000313" key="2">
    <source>
        <dbReference type="EMBL" id="MFC1458859.1"/>
    </source>
</evidence>
<feature type="transmembrane region" description="Helical" evidence="1">
    <location>
        <begin position="97"/>
        <end position="119"/>
    </location>
</feature>
<feature type="transmembrane region" description="Helical" evidence="1">
    <location>
        <begin position="65"/>
        <end position="85"/>
    </location>
</feature>
<dbReference type="Proteomes" id="UP001593940">
    <property type="component" value="Unassembled WGS sequence"/>
</dbReference>
<accession>A0ABV6YC52</accession>
<keyword evidence="3" id="KW-1185">Reference proteome</keyword>
<feature type="transmembrane region" description="Helical" evidence="1">
    <location>
        <begin position="38"/>
        <end position="59"/>
    </location>
</feature>
<evidence type="ECO:0008006" key="4">
    <source>
        <dbReference type="Google" id="ProtNLM"/>
    </source>
</evidence>
<protein>
    <recommendedName>
        <fullName evidence="4">DUF1453 domain-containing protein</fullName>
    </recommendedName>
</protein>